<keyword evidence="3" id="KW-1185">Reference proteome</keyword>
<organism evidence="2 3">
    <name type="scientific">Pseudotabrizicola alkalilacus</name>
    <dbReference type="NCBI Taxonomy" id="2305252"/>
    <lineage>
        <taxon>Bacteria</taxon>
        <taxon>Pseudomonadati</taxon>
        <taxon>Pseudomonadota</taxon>
        <taxon>Alphaproteobacteria</taxon>
        <taxon>Rhodobacterales</taxon>
        <taxon>Paracoccaceae</taxon>
        <taxon>Pseudotabrizicola</taxon>
    </lineage>
</organism>
<keyword evidence="1" id="KW-0812">Transmembrane</keyword>
<sequence length="93" mass="10404">MYPVESIHHAAGPRQQLTTQNKASVMKFYQTSNRRRLCQFWNDESGAITVDWVVLTAAVAGLAIMVATFFTPQIFEAVGVTVVSYLDEARVRP</sequence>
<accession>A0A411Z7A9</accession>
<keyword evidence="1" id="KW-0472">Membrane</keyword>
<evidence type="ECO:0000313" key="3">
    <source>
        <dbReference type="Proteomes" id="UP000284547"/>
    </source>
</evidence>
<gene>
    <name evidence="2" type="ORF">D1012_02500</name>
</gene>
<name>A0A411Z7A9_9RHOB</name>
<dbReference type="EMBL" id="QWEY01000001">
    <property type="protein sequence ID" value="RGP39000.1"/>
    <property type="molecule type" value="Genomic_DNA"/>
</dbReference>
<comment type="caution">
    <text evidence="2">The sequence shown here is derived from an EMBL/GenBank/DDBJ whole genome shotgun (WGS) entry which is preliminary data.</text>
</comment>
<dbReference type="Proteomes" id="UP000284547">
    <property type="component" value="Unassembled WGS sequence"/>
</dbReference>
<reference evidence="2 3" key="1">
    <citation type="submission" date="2018-08" db="EMBL/GenBank/DDBJ databases">
        <title>Flavobacterium tibetense sp. nov., isolated from a wetland YonghuCo on Tibetan Plateau.</title>
        <authorList>
            <person name="Phurbu D."/>
            <person name="Lu H."/>
            <person name="Xing P."/>
        </authorList>
    </citation>
    <scope>NUCLEOTIDE SEQUENCE [LARGE SCALE GENOMIC DNA]</scope>
    <source>
        <strain evidence="2 3">DJC</strain>
    </source>
</reference>
<evidence type="ECO:0000256" key="1">
    <source>
        <dbReference type="SAM" id="Phobius"/>
    </source>
</evidence>
<evidence type="ECO:0000313" key="2">
    <source>
        <dbReference type="EMBL" id="RGP39000.1"/>
    </source>
</evidence>
<proteinExistence type="predicted"/>
<protein>
    <submittedName>
        <fullName evidence="2">Uncharacterized protein</fullName>
    </submittedName>
</protein>
<dbReference type="AlphaFoldDB" id="A0A411Z7A9"/>
<keyword evidence="1" id="KW-1133">Transmembrane helix</keyword>
<feature type="transmembrane region" description="Helical" evidence="1">
    <location>
        <begin position="52"/>
        <end position="70"/>
    </location>
</feature>